<gene>
    <name evidence="1" type="ORF">PTIM40_206</name>
</gene>
<dbReference type="GeneID" id="26516773"/>
<evidence type="ECO:0000313" key="2">
    <source>
        <dbReference type="Proteomes" id="UP000032135"/>
    </source>
</evidence>
<reference evidence="1 2" key="1">
    <citation type="submission" date="2014-11" db="EMBL/GenBank/DDBJ databases">
        <authorList>
            <person name="Fedida A."/>
            <person name="Lindell D."/>
        </authorList>
    </citation>
    <scope>NUCLEOTIDE SEQUENCE [LARGE SCALE GENOMIC DNA]</scope>
</reference>
<dbReference type="OrthoDB" id="22587at10239"/>
<dbReference type="KEGG" id="vg:26516773"/>
<keyword evidence="2" id="KW-1185">Reference proteome</keyword>
<organism evidence="1 2">
    <name type="scientific">Cyanophage P-TIM40</name>
    <dbReference type="NCBI Taxonomy" id="1589733"/>
    <lineage>
        <taxon>Viruses</taxon>
        <taxon>Duplodnaviria</taxon>
        <taxon>Heunggongvirae</taxon>
        <taxon>Uroviricota</taxon>
        <taxon>Caudoviricetes</taxon>
        <taxon>Pantevenvirales</taxon>
        <taxon>Kyanoviridae</taxon>
        <taxon>Libanvirus</taxon>
        <taxon>Libanvirus ptim40</taxon>
    </lineage>
</organism>
<dbReference type="EMBL" id="KP211958">
    <property type="protein sequence ID" value="AJK27619.1"/>
    <property type="molecule type" value="Genomic_DNA"/>
</dbReference>
<protein>
    <submittedName>
        <fullName evidence="1">Uncharacterized protein</fullName>
    </submittedName>
</protein>
<dbReference type="Proteomes" id="UP000032135">
    <property type="component" value="Segment"/>
</dbReference>
<sequence length="70" mass="8180">MTVQKRFADCLSILRSAVNGEVELDTEYPSLFQALCRFYADKRHVHFWGIDVEEDYAILIDHLNDDLIYG</sequence>
<name>A0A0C5AED4_9CAUD</name>
<evidence type="ECO:0000313" key="1">
    <source>
        <dbReference type="EMBL" id="AJK27619.1"/>
    </source>
</evidence>
<proteinExistence type="predicted"/>
<dbReference type="RefSeq" id="YP_009188279.1">
    <property type="nucleotide sequence ID" value="NC_028663.1"/>
</dbReference>
<accession>A0A0C5AED4</accession>